<dbReference type="RefSeq" id="XP_027186370.1">
    <property type="nucleotide sequence ID" value="XM_027330569.1"/>
</dbReference>
<organism evidence="2 3">
    <name type="scientific">Cicer arietinum</name>
    <name type="common">Chickpea</name>
    <name type="synonym">Garbanzo</name>
    <dbReference type="NCBI Taxonomy" id="3827"/>
    <lineage>
        <taxon>Eukaryota</taxon>
        <taxon>Viridiplantae</taxon>
        <taxon>Streptophyta</taxon>
        <taxon>Embryophyta</taxon>
        <taxon>Tracheophyta</taxon>
        <taxon>Spermatophyta</taxon>
        <taxon>Magnoliopsida</taxon>
        <taxon>eudicotyledons</taxon>
        <taxon>Gunneridae</taxon>
        <taxon>Pentapetalae</taxon>
        <taxon>rosids</taxon>
        <taxon>fabids</taxon>
        <taxon>Fabales</taxon>
        <taxon>Fabaceae</taxon>
        <taxon>Papilionoideae</taxon>
        <taxon>50 kb inversion clade</taxon>
        <taxon>NPAAA clade</taxon>
        <taxon>Hologalegina</taxon>
        <taxon>IRL clade</taxon>
        <taxon>Cicereae</taxon>
        <taxon>Cicer</taxon>
    </lineage>
</organism>
<dbReference type="PaxDb" id="3827-XP_004514623.1"/>
<gene>
    <name evidence="3 4" type="primary">LOC101505199</name>
</gene>
<protein>
    <submittedName>
        <fullName evidence="3 4">Protein LNK2 isoform X1</fullName>
    </submittedName>
</protein>
<feature type="region of interest" description="Disordered" evidence="1">
    <location>
        <begin position="238"/>
        <end position="265"/>
    </location>
</feature>
<dbReference type="KEGG" id="cam:101505199"/>
<feature type="compositionally biased region" description="Basic and acidic residues" evidence="1">
    <location>
        <begin position="541"/>
        <end position="554"/>
    </location>
</feature>
<feature type="region of interest" description="Disordered" evidence="1">
    <location>
        <begin position="58"/>
        <end position="85"/>
    </location>
</feature>
<dbReference type="GO" id="GO:0006355">
    <property type="term" value="P:regulation of DNA-templated transcription"/>
    <property type="evidence" value="ECO:0007669"/>
    <property type="project" value="InterPro"/>
</dbReference>
<dbReference type="STRING" id="3827.A0A3Q7YB97"/>
<dbReference type="InterPro" id="IPR039928">
    <property type="entry name" value="LNK"/>
</dbReference>
<keyword evidence="2" id="KW-1185">Reference proteome</keyword>
<dbReference type="PANTHER" id="PTHR33334:SF5">
    <property type="entry name" value="PROTEIN LNK2"/>
    <property type="match status" value="1"/>
</dbReference>
<feature type="region of interest" description="Disordered" evidence="1">
    <location>
        <begin position="101"/>
        <end position="127"/>
    </location>
</feature>
<feature type="compositionally biased region" description="Low complexity" evidence="1">
    <location>
        <begin position="66"/>
        <end position="77"/>
    </location>
</feature>
<dbReference type="OrthoDB" id="618331at2759"/>
<feature type="compositionally biased region" description="Polar residues" evidence="1">
    <location>
        <begin position="238"/>
        <end position="252"/>
    </location>
</feature>
<dbReference type="AlphaFoldDB" id="A0A3Q7YB97"/>
<evidence type="ECO:0000313" key="4">
    <source>
        <dbReference type="RefSeq" id="XP_027186371.1"/>
    </source>
</evidence>
<feature type="compositionally biased region" description="Basic and acidic residues" evidence="1">
    <location>
        <begin position="255"/>
        <end position="264"/>
    </location>
</feature>
<dbReference type="GO" id="GO:0007623">
    <property type="term" value="P:circadian rhythm"/>
    <property type="evidence" value="ECO:0007669"/>
    <property type="project" value="InterPro"/>
</dbReference>
<sequence length="674" mass="75794">MFDWNDEELANIIWDEGGESDDHIVPFPEASEDVRNKKEVNQESAVCKLSKLKQPEAKTDFHEKLGSSSNLDNSGGLPDSGYGETSWHDLSLSSATKIEQGSLGTELSTHRGELSKLSTSRGEETTYHEKDADFFQNAEEGKEQGDFVDYDWANIGSFDDLDRIFSNDDPIYGHVSLDNSDELWSSKDVSNNQAPVLLDTPSPTDALRNRSGPLDIKEEHGHCNDRSFSLSYENISGPTYQSIQNSPTTTANVERAGDRRKPTGKEQQIYRPMNQLKTQKKSQIKQEGKGLQDFYGNWSSSATSARQFENQLTPSVLQSSSSSILGQLKQLPGPETLYQNIINPYLAPFVYGNLTNTYPAMPMLSQIQLGNLRHQYVLSGYETSPGMVNPLKSYEGLVKPQTMTPQEKIEKLRRRQQMQAMLAIQKQQQVLGHQVPCTSKSIAQKCHPEIQTHLSDRTDPNIEDLNTLPAPDLPIEQDDSNTISLAIDDDFVEETILHRLQDIISKLDVKTRLCIRDSLLRLAQSAMRRHYSSDTSSTNKNNKEEHEVFAREESSTQNRCAGMPDVETETNSIDRTVARLLFHRPVELKGNFSDKLESLISTKVQCKSKTANQVNFPMRCLKEEDLRSNEQFSHLGLENPCPSFEVQPMDQIKNSSCMDTSENASNPQELEASQ</sequence>
<evidence type="ECO:0000313" key="3">
    <source>
        <dbReference type="RefSeq" id="XP_027186370.1"/>
    </source>
</evidence>
<feature type="compositionally biased region" description="Polar residues" evidence="1">
    <location>
        <begin position="652"/>
        <end position="674"/>
    </location>
</feature>
<proteinExistence type="predicted"/>
<accession>A0A3Q7YB97</accession>
<dbReference type="Proteomes" id="UP000087171">
    <property type="component" value="Unplaced"/>
</dbReference>
<evidence type="ECO:0000256" key="1">
    <source>
        <dbReference type="SAM" id="MobiDB-lite"/>
    </source>
</evidence>
<dbReference type="RefSeq" id="XP_027186371.1">
    <property type="nucleotide sequence ID" value="XM_027330570.1"/>
</dbReference>
<reference evidence="3 4" key="1">
    <citation type="submission" date="2025-04" db="UniProtKB">
        <authorList>
            <consortium name="RefSeq"/>
        </authorList>
    </citation>
    <scope>IDENTIFICATION</scope>
    <source>
        <tissue evidence="3 4">Etiolated seedlings</tissue>
    </source>
</reference>
<evidence type="ECO:0000313" key="2">
    <source>
        <dbReference type="Proteomes" id="UP000087171"/>
    </source>
</evidence>
<feature type="region of interest" description="Disordered" evidence="1">
    <location>
        <begin position="639"/>
        <end position="674"/>
    </location>
</feature>
<feature type="region of interest" description="Disordered" evidence="1">
    <location>
        <begin position="531"/>
        <end position="566"/>
    </location>
</feature>
<dbReference type="PANTHER" id="PTHR33334">
    <property type="entry name" value="PROTEIN LNK1"/>
    <property type="match status" value="1"/>
</dbReference>
<name>A0A3Q7YB97_CICAR</name>
<dbReference type="GeneID" id="101505199"/>